<keyword evidence="3" id="KW-1185">Reference proteome</keyword>
<evidence type="ECO:0008006" key="4">
    <source>
        <dbReference type="Google" id="ProtNLM"/>
    </source>
</evidence>
<evidence type="ECO:0000256" key="1">
    <source>
        <dbReference type="SAM" id="MobiDB-lite"/>
    </source>
</evidence>
<accession>A0AAN8ZH87</accession>
<dbReference type="EMBL" id="JBAMMX010000009">
    <property type="protein sequence ID" value="KAK6933888.1"/>
    <property type="molecule type" value="Genomic_DNA"/>
</dbReference>
<evidence type="ECO:0000313" key="3">
    <source>
        <dbReference type="Proteomes" id="UP001370490"/>
    </source>
</evidence>
<organism evidence="2 3">
    <name type="scientific">Dillenia turbinata</name>
    <dbReference type="NCBI Taxonomy" id="194707"/>
    <lineage>
        <taxon>Eukaryota</taxon>
        <taxon>Viridiplantae</taxon>
        <taxon>Streptophyta</taxon>
        <taxon>Embryophyta</taxon>
        <taxon>Tracheophyta</taxon>
        <taxon>Spermatophyta</taxon>
        <taxon>Magnoliopsida</taxon>
        <taxon>eudicotyledons</taxon>
        <taxon>Gunneridae</taxon>
        <taxon>Pentapetalae</taxon>
        <taxon>Dilleniales</taxon>
        <taxon>Dilleniaceae</taxon>
        <taxon>Dillenia</taxon>
    </lineage>
</organism>
<gene>
    <name evidence="2" type="ORF">RJ641_036782</name>
</gene>
<dbReference type="PANTHER" id="PTHR33790">
    <property type="entry name" value="OS05G0344200 PROTEIN"/>
    <property type="match status" value="1"/>
</dbReference>
<dbReference type="PANTHER" id="PTHR33790:SF10">
    <property type="entry name" value="PROTEIN EARLY RESPONSIVE TO DEHYDRATION 15"/>
    <property type="match status" value="1"/>
</dbReference>
<reference evidence="2 3" key="1">
    <citation type="submission" date="2023-12" db="EMBL/GenBank/DDBJ databases">
        <title>A high-quality genome assembly for Dillenia turbinata (Dilleniales).</title>
        <authorList>
            <person name="Chanderbali A."/>
        </authorList>
    </citation>
    <scope>NUCLEOTIDE SEQUENCE [LARGE SCALE GENOMIC DNA]</scope>
    <source>
        <strain evidence="2">LSX21</strain>
        <tissue evidence="2">Leaf</tissue>
    </source>
</reference>
<sequence>MALVSGGRSRLNPDAPLFVPAALRQVEDFSPEWWELVQTSKWYRDYWMSQYPEENFDGNSFADEEDVANLLPDDLGIDEDIYNFEAQSVEPYWPYDAKQEMGSGLFASLRERKSLNDLEMDVGAMMKNLSLYKSPKERGSPKSPTGSTKYNEMPVQRLSPQPAPRRIHQPR</sequence>
<dbReference type="AlphaFoldDB" id="A0AAN8ZH87"/>
<dbReference type="InterPro" id="IPR040414">
    <property type="entry name" value="CID1/CID2"/>
</dbReference>
<protein>
    <recommendedName>
        <fullName evidence="4">Ataxin-2 C-terminal domain-containing protein</fullName>
    </recommendedName>
</protein>
<comment type="caution">
    <text evidence="2">The sequence shown here is derived from an EMBL/GenBank/DDBJ whole genome shotgun (WGS) entry which is preliminary data.</text>
</comment>
<dbReference type="Proteomes" id="UP001370490">
    <property type="component" value="Unassembled WGS sequence"/>
</dbReference>
<evidence type="ECO:0000313" key="2">
    <source>
        <dbReference type="EMBL" id="KAK6933888.1"/>
    </source>
</evidence>
<feature type="region of interest" description="Disordered" evidence="1">
    <location>
        <begin position="129"/>
        <end position="171"/>
    </location>
</feature>
<name>A0AAN8ZH87_9MAGN</name>
<proteinExistence type="predicted"/>